<dbReference type="Proteomes" id="UP000198525">
    <property type="component" value="Unassembled WGS sequence"/>
</dbReference>
<keyword evidence="6" id="KW-0560">Oxidoreductase</keyword>
<feature type="region of interest" description="Disordered" evidence="9">
    <location>
        <begin position="1"/>
        <end position="27"/>
    </location>
</feature>
<comment type="cofactor">
    <cofactor evidence="1">
        <name>FAD</name>
        <dbReference type="ChEBI" id="CHEBI:57692"/>
    </cofactor>
</comment>
<dbReference type="PANTHER" id="PTHR43876">
    <property type="entry name" value="UBIQUINONE BIOSYNTHESIS MONOOXYGENASE COQ6, MITOCHONDRIAL"/>
    <property type="match status" value="1"/>
</dbReference>
<evidence type="ECO:0000256" key="6">
    <source>
        <dbReference type="ARBA" id="ARBA00023002"/>
    </source>
</evidence>
<dbReference type="Pfam" id="PF01494">
    <property type="entry name" value="FAD_binding_3"/>
    <property type="match status" value="1"/>
</dbReference>
<dbReference type="NCBIfam" id="TIGR01988">
    <property type="entry name" value="Ubi-OHases"/>
    <property type="match status" value="1"/>
</dbReference>
<proteinExistence type="inferred from homology"/>
<evidence type="ECO:0000256" key="7">
    <source>
        <dbReference type="ARBA" id="ARBA00023033"/>
    </source>
</evidence>
<evidence type="ECO:0000256" key="3">
    <source>
        <dbReference type="ARBA" id="ARBA00005349"/>
    </source>
</evidence>
<reference evidence="11 12" key="1">
    <citation type="submission" date="2016-10" db="EMBL/GenBank/DDBJ databases">
        <authorList>
            <person name="de Groot N.N."/>
        </authorList>
    </citation>
    <scope>NUCLEOTIDE SEQUENCE [LARGE SCALE GENOMIC DNA]</scope>
    <source>
        <strain evidence="11 12">CGMCC 1.6133</strain>
    </source>
</reference>
<evidence type="ECO:0000256" key="4">
    <source>
        <dbReference type="ARBA" id="ARBA00022630"/>
    </source>
</evidence>
<organism evidence="11 12">
    <name type="scientific">Billgrantia gudaonensis</name>
    <dbReference type="NCBI Taxonomy" id="376427"/>
    <lineage>
        <taxon>Bacteria</taxon>
        <taxon>Pseudomonadati</taxon>
        <taxon>Pseudomonadota</taxon>
        <taxon>Gammaproteobacteria</taxon>
        <taxon>Oceanospirillales</taxon>
        <taxon>Halomonadaceae</taxon>
        <taxon>Billgrantia</taxon>
    </lineage>
</organism>
<dbReference type="GO" id="GO:0019168">
    <property type="term" value="F:2-polyprenylphenol 6-hydroxylase activity"/>
    <property type="evidence" value="ECO:0007669"/>
    <property type="project" value="TreeGrafter"/>
</dbReference>
<dbReference type="GO" id="GO:0110142">
    <property type="term" value="C:ubiquinone biosynthesis complex"/>
    <property type="evidence" value="ECO:0007669"/>
    <property type="project" value="UniProtKB-ARBA"/>
</dbReference>
<evidence type="ECO:0000313" key="12">
    <source>
        <dbReference type="Proteomes" id="UP000198525"/>
    </source>
</evidence>
<sequence length="448" mass="47266">MKDIRSQKEEGRGMAGKDGVRREAKDDDDARSMLMHGLERAGDAAEVIVVGGGMVGAALAALLGEAGVAVMLLDARPGTLDREAVGSGRPARRVSAITPVSQRLLEGLGAWRWMANRRVTPYRYMQVWDAEGSGAVSFSADQAGVPALGHIVENDVVLAGLEARLCELPCVRVRLGARVAEMRETPTGREVVLDDGERLAAPLVVAADGARSPLRDLAGIAVANRETGHVAVVTTVSTERPHGGVARQAFLSSGPLAFLPLTVEGDDRLCSIVWSTTPDEAERLVALSPKALGEALTSAFAAELGAVSVADEALAVPLTQRHAERYVAPGFALVGDAAHTIHPLAGQGVNLGLMDAAVLAEEVLAARQRGMPPGEASALARYARRRRGDNAAMLALMDGFRLLFGARHPALTVARNLGLSGVDRLVSVKRLLMRQAIGERGRLPRSCR</sequence>
<evidence type="ECO:0000256" key="2">
    <source>
        <dbReference type="ARBA" id="ARBA00004749"/>
    </source>
</evidence>
<evidence type="ECO:0000256" key="9">
    <source>
        <dbReference type="SAM" id="MobiDB-lite"/>
    </source>
</evidence>
<dbReference type="InterPro" id="IPR051205">
    <property type="entry name" value="UbiH/COQ6_monooxygenase"/>
</dbReference>
<accession>A0A1G8PKP5</accession>
<comment type="pathway">
    <text evidence="2">Cofactor biosynthesis; ubiquinone biosynthesis.</text>
</comment>
<feature type="compositionally biased region" description="Basic and acidic residues" evidence="9">
    <location>
        <begin position="18"/>
        <end position="27"/>
    </location>
</feature>
<dbReference type="PANTHER" id="PTHR43876:SF7">
    <property type="entry name" value="UBIQUINONE BIOSYNTHESIS MONOOXYGENASE COQ6, MITOCHONDRIAL"/>
    <property type="match status" value="1"/>
</dbReference>
<protein>
    <submittedName>
        <fullName evidence="11">2-octaprenylphenol hydroxylase</fullName>
    </submittedName>
</protein>
<feature type="compositionally biased region" description="Basic and acidic residues" evidence="9">
    <location>
        <begin position="1"/>
        <end position="12"/>
    </location>
</feature>
<keyword evidence="7" id="KW-0503">Monooxygenase</keyword>
<dbReference type="UniPathway" id="UPA00232"/>
<dbReference type="PRINTS" id="PR00420">
    <property type="entry name" value="RNGMNOXGNASE"/>
</dbReference>
<comment type="subunit">
    <text evidence="8">Component of the Ubi complex metabolon, which regroups five ubiquinone biosynthesis proteins (UbiE, UbiF, UbiG, UbiH and UbiI) and two accessory factors (UbiK and the lipid-binding protein UbiJ).</text>
</comment>
<dbReference type="AlphaFoldDB" id="A0A1G8PKP5"/>
<dbReference type="InterPro" id="IPR036188">
    <property type="entry name" value="FAD/NAD-bd_sf"/>
</dbReference>
<dbReference type="InterPro" id="IPR010971">
    <property type="entry name" value="UbiH/COQ6"/>
</dbReference>
<dbReference type="EMBL" id="FNES01000002">
    <property type="protein sequence ID" value="SDI93139.1"/>
    <property type="molecule type" value="Genomic_DNA"/>
</dbReference>
<dbReference type="SUPFAM" id="SSF51905">
    <property type="entry name" value="FAD/NAD(P)-binding domain"/>
    <property type="match status" value="1"/>
</dbReference>
<feature type="domain" description="FAD-binding" evidence="10">
    <location>
        <begin position="45"/>
        <end position="387"/>
    </location>
</feature>
<dbReference type="GO" id="GO:0006744">
    <property type="term" value="P:ubiquinone biosynthetic process"/>
    <property type="evidence" value="ECO:0007669"/>
    <property type="project" value="UniProtKB-UniPathway"/>
</dbReference>
<dbReference type="GO" id="GO:0071949">
    <property type="term" value="F:FAD binding"/>
    <property type="evidence" value="ECO:0007669"/>
    <property type="project" value="InterPro"/>
</dbReference>
<evidence type="ECO:0000256" key="5">
    <source>
        <dbReference type="ARBA" id="ARBA00022827"/>
    </source>
</evidence>
<evidence type="ECO:0000256" key="1">
    <source>
        <dbReference type="ARBA" id="ARBA00001974"/>
    </source>
</evidence>
<dbReference type="InterPro" id="IPR018168">
    <property type="entry name" value="Ubi_Hdrlase_CS"/>
</dbReference>
<evidence type="ECO:0000259" key="10">
    <source>
        <dbReference type="Pfam" id="PF01494"/>
    </source>
</evidence>
<keyword evidence="12" id="KW-1185">Reference proteome</keyword>
<gene>
    <name evidence="11" type="ORF">SAMN04487954_102122</name>
</gene>
<comment type="similarity">
    <text evidence="3">Belongs to the UbiH/COQ6 family.</text>
</comment>
<dbReference type="FunFam" id="3.50.50.60:FF:000021">
    <property type="entry name" value="Ubiquinone biosynthesis monooxygenase COQ6"/>
    <property type="match status" value="1"/>
</dbReference>
<dbReference type="Gene3D" id="3.50.50.60">
    <property type="entry name" value="FAD/NAD(P)-binding domain"/>
    <property type="match status" value="2"/>
</dbReference>
<name>A0A1G8PKP5_9GAMM</name>
<keyword evidence="4" id="KW-0285">Flavoprotein</keyword>
<dbReference type="InterPro" id="IPR002938">
    <property type="entry name" value="FAD-bd"/>
</dbReference>
<evidence type="ECO:0000256" key="8">
    <source>
        <dbReference type="ARBA" id="ARBA00065734"/>
    </source>
</evidence>
<dbReference type="PROSITE" id="PS01304">
    <property type="entry name" value="UBIH"/>
    <property type="match status" value="1"/>
</dbReference>
<keyword evidence="5" id="KW-0274">FAD</keyword>
<evidence type="ECO:0000313" key="11">
    <source>
        <dbReference type="EMBL" id="SDI93139.1"/>
    </source>
</evidence>
<dbReference type="STRING" id="376427.SAMN04487954_102122"/>